<gene>
    <name evidence="5" type="primary">LOC106150824</name>
</gene>
<dbReference type="InterPro" id="IPR013087">
    <property type="entry name" value="Znf_C2H2_type"/>
</dbReference>
<keyword evidence="4" id="KW-1185">Reference proteome</keyword>
<sequence>MGIDMSRPSPNQQTCQGGHLLIHMKMDVITREGGQQTLTLRCSLCESVLRMSDVSRSELINHSVVTAAGQTLQNSQETNQTDTNILERESSFDNFAIKTELVSTEGKYEDDIGLDMHVESYEEIQLDLGNNNQANSAAKSNQVLPLANNTEEAGTSSVQQIISDTRRSNAPSGFEEPLCKFCKSTEGEFGESFIWGHMCKKLKSILFICSVCNEYYGSCNLVTECESKHRRIKNNCNKEEFKCMVCGIKFADLGETKRHEFCHNSNDSEVLSDTSLEPELNDSRFHGPETENHHTQKFQVMALPAPSNSRHVPSRENQQLTQGAQILPPIISPQEIEEIKHKSFKPESFCVALMAKIFSRVERSEKDTNVLGIKKLKKLCPVCIQFIKDCVHQNYPKHFQKEPGKTWSRCVGAMNNANRSLRFKDAQFKIFLQKTRKNSKK</sequence>
<feature type="domain" description="BEN" evidence="3">
    <location>
        <begin position="323"/>
        <end position="425"/>
    </location>
</feature>
<evidence type="ECO:0000259" key="2">
    <source>
        <dbReference type="PROSITE" id="PS50157"/>
    </source>
</evidence>
<dbReference type="InterPro" id="IPR018379">
    <property type="entry name" value="BEN_domain"/>
</dbReference>
<keyword evidence="1" id="KW-0863">Zinc-finger</keyword>
<protein>
    <submittedName>
        <fullName evidence="5">Uncharacterized protein LOC106150824</fullName>
    </submittedName>
</protein>
<dbReference type="KEGG" id="lak:106150824"/>
<dbReference type="Proteomes" id="UP000085678">
    <property type="component" value="Unplaced"/>
</dbReference>
<proteinExistence type="predicted"/>
<dbReference type="GO" id="GO:0003677">
    <property type="term" value="F:DNA binding"/>
    <property type="evidence" value="ECO:0007669"/>
    <property type="project" value="InterPro"/>
</dbReference>
<evidence type="ECO:0000259" key="3">
    <source>
        <dbReference type="PROSITE" id="PS51457"/>
    </source>
</evidence>
<keyword evidence="1" id="KW-0479">Metal-binding</keyword>
<evidence type="ECO:0000313" key="4">
    <source>
        <dbReference type="Proteomes" id="UP000085678"/>
    </source>
</evidence>
<name>A0A1S3GZV0_LINAN</name>
<organism evidence="4 5">
    <name type="scientific">Lingula anatina</name>
    <name type="common">Brachiopod</name>
    <name type="synonym">Lingula unguis</name>
    <dbReference type="NCBI Taxonomy" id="7574"/>
    <lineage>
        <taxon>Eukaryota</taxon>
        <taxon>Metazoa</taxon>
        <taxon>Spiralia</taxon>
        <taxon>Lophotrochozoa</taxon>
        <taxon>Brachiopoda</taxon>
        <taxon>Linguliformea</taxon>
        <taxon>Lingulata</taxon>
        <taxon>Lingulida</taxon>
        <taxon>Linguloidea</taxon>
        <taxon>Lingulidae</taxon>
        <taxon>Lingula</taxon>
    </lineage>
</organism>
<dbReference type="PROSITE" id="PS51457">
    <property type="entry name" value="BEN"/>
    <property type="match status" value="1"/>
</dbReference>
<feature type="domain" description="C2H2-type" evidence="2">
    <location>
        <begin position="241"/>
        <end position="268"/>
    </location>
</feature>
<dbReference type="GeneID" id="106150824"/>
<dbReference type="GO" id="GO:0008270">
    <property type="term" value="F:zinc ion binding"/>
    <property type="evidence" value="ECO:0007669"/>
    <property type="project" value="UniProtKB-KW"/>
</dbReference>
<keyword evidence="1" id="KW-0862">Zinc</keyword>
<dbReference type="AlphaFoldDB" id="A0A1S3GZV0"/>
<accession>A0A1S3GZV0</accession>
<reference evidence="5" key="1">
    <citation type="submission" date="2025-08" db="UniProtKB">
        <authorList>
            <consortium name="RefSeq"/>
        </authorList>
    </citation>
    <scope>IDENTIFICATION</scope>
    <source>
        <tissue evidence="5">Gonads</tissue>
    </source>
</reference>
<dbReference type="PROSITE" id="PS50157">
    <property type="entry name" value="ZINC_FINGER_C2H2_2"/>
    <property type="match status" value="1"/>
</dbReference>
<dbReference type="RefSeq" id="XP_013379278.1">
    <property type="nucleotide sequence ID" value="XM_013523824.2"/>
</dbReference>
<evidence type="ECO:0000256" key="1">
    <source>
        <dbReference type="PROSITE-ProRule" id="PRU00042"/>
    </source>
</evidence>
<dbReference type="InParanoid" id="A0A1S3GZV0"/>
<evidence type="ECO:0000313" key="5">
    <source>
        <dbReference type="RefSeq" id="XP_013379278.1"/>
    </source>
</evidence>
<dbReference type="PROSITE" id="PS00028">
    <property type="entry name" value="ZINC_FINGER_C2H2_1"/>
    <property type="match status" value="1"/>
</dbReference>